<evidence type="ECO:0000313" key="3">
    <source>
        <dbReference type="Proteomes" id="UP000011626"/>
    </source>
</evidence>
<dbReference type="RefSeq" id="WP_006883456.1">
    <property type="nucleotide sequence ID" value="NZ_AOIU01000020.1"/>
</dbReference>
<dbReference type="Proteomes" id="UP000011626">
    <property type="component" value="Unassembled WGS sequence"/>
</dbReference>
<evidence type="ECO:0000313" key="2">
    <source>
        <dbReference type="EMBL" id="ELZ26533.1"/>
    </source>
</evidence>
<dbReference type="AlphaFoldDB" id="M0CVA5"/>
<evidence type="ECO:0000256" key="1">
    <source>
        <dbReference type="SAM" id="MobiDB-lite"/>
    </source>
</evidence>
<protein>
    <submittedName>
        <fullName evidence="2">Uncharacterized protein</fullName>
    </submittedName>
</protein>
<reference evidence="2 3" key="1">
    <citation type="journal article" date="2014" name="PLoS Genet.">
        <title>Phylogenetically driven sequencing of extremely halophilic archaea reveals strategies for static and dynamic osmo-response.</title>
        <authorList>
            <person name="Becker E.A."/>
            <person name="Seitzer P.M."/>
            <person name="Tritt A."/>
            <person name="Larsen D."/>
            <person name="Krusor M."/>
            <person name="Yao A.I."/>
            <person name="Wu D."/>
            <person name="Madern D."/>
            <person name="Eisen J.A."/>
            <person name="Darling A.E."/>
            <person name="Facciotti M.T."/>
        </authorList>
    </citation>
    <scope>NUCLEOTIDE SEQUENCE [LARGE SCALE GENOMIC DNA]</scope>
    <source>
        <strain evidence="2 3">2-9-1</strain>
    </source>
</reference>
<organism evidence="2 3">
    <name type="scientific">Halosimplex carlsbadense 2-9-1</name>
    <dbReference type="NCBI Taxonomy" id="797114"/>
    <lineage>
        <taxon>Archaea</taxon>
        <taxon>Methanobacteriati</taxon>
        <taxon>Methanobacteriota</taxon>
        <taxon>Stenosarchaea group</taxon>
        <taxon>Halobacteria</taxon>
        <taxon>Halobacteriales</taxon>
        <taxon>Haloarculaceae</taxon>
        <taxon>Halosimplex</taxon>
    </lineage>
</organism>
<keyword evidence="3" id="KW-1185">Reference proteome</keyword>
<sequence>MATESNLPSYDDPSIGDKIGDDLPRPTPDAVLKEFDGVVGSEGLRLLRYRRKDGDEHYVLSYGTAAASEGSRLEHVVVDEGVRVNVVQVHDEPDGLAEAVHDDVVIDPPEGLHLRSRCLPTYPWEHPSDWLDRAPNPDERLWYYEPGVNEVRHWLVEVEMDAVEILPGYDPADIKDHTLNGQPVNVDMGRRYRYIIDLENKSIF</sequence>
<accession>M0CVA5</accession>
<comment type="caution">
    <text evidence="2">The sequence shown here is derived from an EMBL/GenBank/DDBJ whole genome shotgun (WGS) entry which is preliminary data.</text>
</comment>
<gene>
    <name evidence="2" type="ORF">C475_08907</name>
</gene>
<name>M0CVA5_9EURY</name>
<proteinExistence type="predicted"/>
<feature type="region of interest" description="Disordered" evidence="1">
    <location>
        <begin position="1"/>
        <end position="26"/>
    </location>
</feature>
<dbReference type="EMBL" id="AOIU01000020">
    <property type="protein sequence ID" value="ELZ26533.1"/>
    <property type="molecule type" value="Genomic_DNA"/>
</dbReference>